<accession>A0AAQ3QP11</accession>
<evidence type="ECO:0000313" key="4">
    <source>
        <dbReference type="Proteomes" id="UP001327560"/>
    </source>
</evidence>
<feature type="region of interest" description="Disordered" evidence="1">
    <location>
        <begin position="29"/>
        <end position="92"/>
    </location>
</feature>
<feature type="compositionally biased region" description="Polar residues" evidence="1">
    <location>
        <begin position="29"/>
        <end position="44"/>
    </location>
</feature>
<dbReference type="EMBL" id="CP136896">
    <property type="protein sequence ID" value="WOL15120.1"/>
    <property type="molecule type" value="Genomic_DNA"/>
</dbReference>
<keyword evidence="4" id="KW-1185">Reference proteome</keyword>
<sequence length="168" mass="18225">MREMMKPSDSETEISDSFVAVDIDKISQQLTTNTVDNSSSSPRVNSVMKKNLSRKGSQGSGVEREKNNKASEGDQRHAAGGPGRGERSSPLSVHVAVEGDAAGILRATTPTPDGARWRRVGTRRSHSPWLDPSRIVIVFATLSSMGTLILLYFTLSMGKMNSDNYENA</sequence>
<keyword evidence="2" id="KW-0472">Membrane</keyword>
<feature type="transmembrane region" description="Helical" evidence="2">
    <location>
        <begin position="135"/>
        <end position="155"/>
    </location>
</feature>
<evidence type="ECO:0000313" key="3">
    <source>
        <dbReference type="EMBL" id="WOL15120.1"/>
    </source>
</evidence>
<keyword evidence="2" id="KW-0812">Transmembrane</keyword>
<name>A0AAQ3QP11_9LILI</name>
<dbReference type="PANTHER" id="PTHR34064">
    <property type="entry name" value="OS04G0672300 PROTEIN"/>
    <property type="match status" value="1"/>
</dbReference>
<keyword evidence="2" id="KW-1133">Transmembrane helix</keyword>
<dbReference type="AlphaFoldDB" id="A0AAQ3QP11"/>
<feature type="compositionally biased region" description="Basic and acidic residues" evidence="1">
    <location>
        <begin position="62"/>
        <end position="77"/>
    </location>
</feature>
<protein>
    <submittedName>
        <fullName evidence="3">Uncharacterized protein</fullName>
    </submittedName>
</protein>
<evidence type="ECO:0000256" key="2">
    <source>
        <dbReference type="SAM" id="Phobius"/>
    </source>
</evidence>
<evidence type="ECO:0000256" key="1">
    <source>
        <dbReference type="SAM" id="MobiDB-lite"/>
    </source>
</evidence>
<proteinExistence type="predicted"/>
<organism evidence="3 4">
    <name type="scientific">Canna indica</name>
    <name type="common">Indian-shot</name>
    <dbReference type="NCBI Taxonomy" id="4628"/>
    <lineage>
        <taxon>Eukaryota</taxon>
        <taxon>Viridiplantae</taxon>
        <taxon>Streptophyta</taxon>
        <taxon>Embryophyta</taxon>
        <taxon>Tracheophyta</taxon>
        <taxon>Spermatophyta</taxon>
        <taxon>Magnoliopsida</taxon>
        <taxon>Liliopsida</taxon>
        <taxon>Zingiberales</taxon>
        <taxon>Cannaceae</taxon>
        <taxon>Canna</taxon>
    </lineage>
</organism>
<dbReference type="PANTHER" id="PTHR34064:SF3">
    <property type="entry name" value="OS04G0672300 PROTEIN"/>
    <property type="match status" value="1"/>
</dbReference>
<reference evidence="3 4" key="1">
    <citation type="submission" date="2023-10" db="EMBL/GenBank/DDBJ databases">
        <title>Chromosome-scale genome assembly provides insights into flower coloration mechanisms of Canna indica.</title>
        <authorList>
            <person name="Li C."/>
        </authorList>
    </citation>
    <scope>NUCLEOTIDE SEQUENCE [LARGE SCALE GENOMIC DNA]</scope>
    <source>
        <tissue evidence="3">Flower</tissue>
    </source>
</reference>
<dbReference type="Proteomes" id="UP001327560">
    <property type="component" value="Chromosome 7"/>
</dbReference>
<gene>
    <name evidence="3" type="ORF">Cni_G23901</name>
</gene>